<feature type="compositionally biased region" description="Polar residues" evidence="2">
    <location>
        <begin position="3413"/>
        <end position="3427"/>
    </location>
</feature>
<feature type="region of interest" description="Disordered" evidence="2">
    <location>
        <begin position="784"/>
        <end position="803"/>
    </location>
</feature>
<feature type="region of interest" description="Disordered" evidence="2">
    <location>
        <begin position="3377"/>
        <end position="3572"/>
    </location>
</feature>
<name>G7YTL2_CLOSI</name>
<feature type="compositionally biased region" description="Polar residues" evidence="2">
    <location>
        <begin position="3451"/>
        <end position="3462"/>
    </location>
</feature>
<comment type="subcellular location">
    <subcellularLocation>
        <location evidence="1">Nucleus</location>
    </subcellularLocation>
</comment>
<keyword evidence="5" id="KW-1185">Reference proteome</keyword>
<evidence type="ECO:0000256" key="1">
    <source>
        <dbReference type="RuleBase" id="RU364107"/>
    </source>
</evidence>
<feature type="region of interest" description="Disordered" evidence="2">
    <location>
        <begin position="631"/>
        <end position="727"/>
    </location>
</feature>
<feature type="compositionally biased region" description="Polar residues" evidence="2">
    <location>
        <begin position="835"/>
        <end position="856"/>
    </location>
</feature>
<reference key="2">
    <citation type="submission" date="2011-10" db="EMBL/GenBank/DDBJ databases">
        <title>The genome and transcriptome sequence of Clonorchis sinensis provide insights into the carcinogenic liver fluke.</title>
        <authorList>
            <person name="Wang X."/>
            <person name="Huang Y."/>
            <person name="Chen W."/>
            <person name="Liu H."/>
            <person name="Guo L."/>
            <person name="Chen Y."/>
            <person name="Luo F."/>
            <person name="Zhou W."/>
            <person name="Sun J."/>
            <person name="Mao Q."/>
            <person name="Liang P."/>
            <person name="Zhou C."/>
            <person name="Tian Y."/>
            <person name="Men J."/>
            <person name="Lv X."/>
            <person name="Huang L."/>
            <person name="Zhou J."/>
            <person name="Hu Y."/>
            <person name="Li R."/>
            <person name="Zhang F."/>
            <person name="Lei H."/>
            <person name="Li X."/>
            <person name="Hu X."/>
            <person name="Liang C."/>
            <person name="Xu J."/>
            <person name="Wu Z."/>
            <person name="Yu X."/>
        </authorList>
    </citation>
    <scope>NUCLEOTIDE SEQUENCE</scope>
    <source>
        <strain>Henan</strain>
    </source>
</reference>
<dbReference type="GO" id="GO:0010468">
    <property type="term" value="P:regulation of gene expression"/>
    <property type="evidence" value="ECO:0007669"/>
    <property type="project" value="InterPro"/>
</dbReference>
<feature type="region of interest" description="Disordered" evidence="2">
    <location>
        <begin position="543"/>
        <end position="573"/>
    </location>
</feature>
<dbReference type="Gene3D" id="1.25.10.10">
    <property type="entry name" value="Leucine-rich Repeat Variant"/>
    <property type="match status" value="1"/>
</dbReference>
<dbReference type="PANTHER" id="PTHR21704:SF18">
    <property type="entry name" value="NIPPED-B-LIKE PROTEIN"/>
    <property type="match status" value="1"/>
</dbReference>
<feature type="compositionally biased region" description="Low complexity" evidence="2">
    <location>
        <begin position="3599"/>
        <end position="3614"/>
    </location>
</feature>
<feature type="region of interest" description="Disordered" evidence="2">
    <location>
        <begin position="818"/>
        <end position="998"/>
    </location>
</feature>
<feature type="region of interest" description="Disordered" evidence="2">
    <location>
        <begin position="3633"/>
        <end position="3724"/>
    </location>
</feature>
<feature type="region of interest" description="Disordered" evidence="2">
    <location>
        <begin position="1124"/>
        <end position="1181"/>
    </location>
</feature>
<feature type="compositionally biased region" description="Polar residues" evidence="2">
    <location>
        <begin position="3496"/>
        <end position="3518"/>
    </location>
</feature>
<sequence>MSRGVHRVELVTRQTTIEADMNAQISFLLNDNQKHEETVRKQPDRVTIGHGRSKCRSSFECLKVPVDIGMMESSRFDYDGQRHNGNEGERQPLNDRNKTALGNLDESLDPVYQSSTHVSIGCRTLLYDPKLVHDAYRCINGDDETLVRLLTTSLRAANTDNIIFRESSPNRLEQPKISPALLKTLSSANAFTSLPSLPDHFDSVRASLPHQPEPHLPSRGVDIVRTDCVTQKAGEQLSLPETDNKESYSAIRIAPLRISLKKTPLQSDDAAKKKPRRLKRSKKTPHATKVSSACVVSLAPFETNTTASSQPEIILSQCVPKLNCPVFTHPVPSPGINCDNIARDALLQAADSPQVCRSSSGTTVPSSPMLPIAASPLIRVTSERSSTPVSSHAIQVSQDSLFTSSSVQSETTSVATTTTPPALSFPALPVSTTDSPSVRRVPDPALSHLFQSAALFHPYQPQCEQEKANSTAGGGLFDDWVDSSNKTADLIACAIHLPLSVDGTYSGSVSGPSSVIGNASHTIQAPHSVGGAADVPVYMSQSPQSVPSNYSSYPATPGGGLPSTSSVQTNPVPSVVASPSHLIKGVNSRPSLPSPSVRLFDNLESRTDNHEPNLEDQPRIAAHGLAAYLPRQQAATEDDTRTRPLLEDPRSASPQVPSPNGEFCGPHSAGASDSGSRPQSTCKGVHRSTSNTLETADRYSNGVTPQKSGNRGRISGGKPRGGGRRRRTELEELCNWNINDRSQPSVDVKIGSLPSLPDERQVSELAANSQSSPYALPAISSSVDNSVVPSSENSSNKQSPNVHGIFTEALVERVKRRRQLESQKRQNHQLEPVITRSSEGSPASTLSPMCSTSKSAQDSERSRAGKQNTSFCIAADHRRRSGQRSHDDGGPADICGTNNRSRRSKSSESDSSVSPSTTPLSSVRSFKHDGSISSYSGSVPPNASFHPRSHIQVETSDRLHDRCDTNNHLSRDPPSAATPVVLKSPSSNFGTESCGKRRRRILMSDEEEPKLLPSEITSQVQLPPKLEEVQAGVDHNKKSVCNLWNVTGRQVLNGIKTTDVSASSFAHYGDERIIHEVITEKVITLATDRLTPVLVVFQDGSATLSTENLLVRIYNTRFQNGYATEPHHDTSMGSLNGSRSSPSPVKKQGRGRPRKRPEIRGTDHSCAAGAGALSGVASGDRSHRRLIELPTVPVKSSNQCVVGADATVTNTSMPLTGPSVTDSDDGSSSPSDGQSTCSISSICSPPVPCERDLSYTSDQRCLTPSTLPYTHSSAMEDSAPEETAWTPSGAPNRIHDEPDNAQNDNPSSLDQSSDMDSSCSELCLASKLSPLSSISTAFSAGEDPDAGSADNDSDVERVHNDDLVTTASVLAQFTARLGKILRRVEELDLLKLAYDINVRKTKVAAGGDEFENEIKCMDLVPDAVRLSRHELNVLYTESAQVRLAGSMYTIPTGRLVRFLTLILVNMQAGAHASLLPLSPDEVILYLEGRNRQRYEGGRRILADQMSESVLWSNPEWSAVLVGLDSARIALNVIAAPDMPRPLLMEDLVDGIVSIVRHVLDGVVCKLPALSSVDRPADRTSGLSSKALWNFTVECVGYRVSQILAVLSCLVRFQPGRFTDNLVIRLTGLSLAIPLHCLKTGQSVDRDPKRLSAQMFKRMLVVASASATDSKSSNQNTNVPTAGASRLWLLVWPNHLQRASLALLSGLYSQYESHCKLIVDEIFSTLLNVSPLSSAETANEPLDSTHSPTSNDRATARTFRLLSSKWFYMVSKNSKNSDSSTNGTGDSSVSDQKFLRVHALTAVFLSLTQSLIQAPGSPPTSSTSGGGGGSSTGATRRLSVCSSSDHQVVGENSQFCKDEKQVLLSYSTCMRHAQYLFSGLLKRVCSRTELDLRPVLETVTCDLLAVATSAVIEWPVAPTLISVLSSLLVQHLGQNSSSNCSAGASRNSDLTSKLIYLDTLTTLAIGLKRNFPNSSFGFGRSYKGGLPDHHVDGNSVAGEPDSRIADAVAQTQLVGFLSSPMSVMHHWFLEPGVTPSNIDSLVGVTGTQLRQLHDEIMKWIRLEYADCLILTAQRFYLASWLSDCTRELGDVAGNASKPPPDSVNSRSVTKNVRELEQIRHQLLSELAMTHHTAPNSIPWLTGSRHSGSAVVGSSSLSSPTYGGRPNSRSGTGGYRSGGCSTPNRTVAFGGSMLAPNASAQRFVYHAHTRHLNTQYRLRLSAHVHWSARKLQLTHPISPGFEKLFGIICRLVGEASVPLRTKALRCLASTVELDPNLFAGPAAKLPSEVCDNVSRVPAWLRDLPRLVHARLLDNSTAVREAAVDLVSRLLIVRPRLLSEYYPMLAERVLDKGVSVRKRAIRCFRDLLTVNWSGEGSDSTSRRARYKEGVLLTRQHGVEMCLKLIRRLHDDEESIQKLVIELFHNLWFTPIPSSNTIASKLLDRRITNLSGVISVLRSGSFDMLEAFLKQILTTSDPTKEELLESACVQLVDRLLILVKRLYRHILFILASSQQHSTKIPKHKKLPQSYTNTALPPPTLQCLLASLHLISRCKPSLLRPHCKFFVDLLHRSPTVPLNNSAVSSGSQTAPAEPCVSSSGGTSMDVQCLFHLISVIEMTLVSFTSGVKVDSNFTDLDLPDGITLNKLHDLERNLVRLIQRQGRVVVDSSLSCLAMLTNRVLKDHAQVAVCFSQFYGLLTNLSFSLRKALSTKVTSTSTVSSRNRPSVLRALYTVGLMCKHFEIEDLMTTTDRVASSNSNVLDEVVDTLMLFAEYSAAPVPADAASEDSGSGRTSQYVMNDPDLCRKAVMGLGFVLSRHDHLLCTKRVRTFLSRFFTMDHASLPSASSMKSSTFHEMQCIVLDNLTHYLMETERQMAADNRLWHSLHKTESLKEIADGRSGHGSAVAQDYLPIVLNYCALTPSSNVRTSALGFVSVVMRQGLVQPTQALPFLMCMQTDPDSSNRSRASHLLVEAERKMPGFVAIHVGVGFRMSYYMHLLLRITALETSGNLTHIPLVRGFNASDASCSPCGPSSSNSQPMALNHGVYAMLRSNRQSRRSLISSILALFHLNQKPPESHFEFTLSTLLPPIVWRLPLGQIVFLADQLAHFPYTAMDEVFYVAFTVERLVSDCGPSLIRAVQQALLSSMSVDRERANPVESETLLLNLLDAAETKLCNNPEKLRSSSTVDGSTTVRCEDDPITPEWDDRGQLLRLFGRAAPSTVRQQAIEAMFHTGPVCSLLLAIRAHLREFYGVTDSKLKDYSPSDPVKQWDKPIQTVKKSASGQQALTLPSFVLQCMKNPHWLDLTELPSDAFVLAHFIRLRYQLLALEGGQSEELNCADVVAVSGNNRGGDTTLCSTVRTRVEEPITTEKCRIMNAAERKIVDSPSKASSSADVSSTVPPMLQPGGAVPQEKRAKHPSSPSKVRSAEHTTLSKGAKAHHDSSSSRVNAAKKRKARSPTTIIVTVSSDLDSEGSETRLSSGFADQKRKPASASHHSRKDVTRSSTVSDNAPHRTQSSTQNYRTKMQQKHHTLPTVCTPVIEQGTEPRKSKAIGQKSKGRPECERTKHGSQSTHHPVGTAGAVRSLAPLPEAMMHSSHANRSGQPKSSVNKAKSKLSLSSSHTHKSVALESTKVIDKIRGSPLGSSSARSTYHHAVSKAIQSKRPQRVRRLSGSSSSSEDSVRKRSSSLSSSSVSSVSTPSDCSTFSGSSSPAGASPTAKPKKSRKDRYGYKINRSEFMSASLMLLASV</sequence>
<feature type="region of interest" description="Disordered" evidence="2">
    <location>
        <begin position="1209"/>
        <end position="1240"/>
    </location>
</feature>
<dbReference type="InterPro" id="IPR033031">
    <property type="entry name" value="Scc2/Nipped-B"/>
</dbReference>
<feature type="compositionally biased region" description="Polar residues" evidence="2">
    <location>
        <begin position="931"/>
        <end position="941"/>
    </location>
</feature>
<dbReference type="GO" id="GO:0061775">
    <property type="term" value="F:cohesin loader activity"/>
    <property type="evidence" value="ECO:0007669"/>
    <property type="project" value="InterPro"/>
</dbReference>
<dbReference type="EMBL" id="DF144210">
    <property type="protein sequence ID" value="GAA56292.1"/>
    <property type="molecule type" value="Genomic_DNA"/>
</dbReference>
<feature type="compositionally biased region" description="Basic and acidic residues" evidence="2">
    <location>
        <begin position="955"/>
        <end position="971"/>
    </location>
</feature>
<keyword evidence="1" id="KW-0677">Repeat</keyword>
<gene>
    <name evidence="4" type="ORF">CLF_110522</name>
</gene>
<feature type="compositionally biased region" description="Polar residues" evidence="2">
    <location>
        <begin position="562"/>
        <end position="572"/>
    </location>
</feature>
<feature type="compositionally biased region" description="Low complexity" evidence="2">
    <location>
        <begin position="909"/>
        <end position="924"/>
    </location>
</feature>
<dbReference type="Proteomes" id="UP000008909">
    <property type="component" value="Unassembled WGS sequence"/>
</dbReference>
<evidence type="ECO:0000259" key="3">
    <source>
        <dbReference type="Pfam" id="PF12830"/>
    </source>
</evidence>
<comment type="similarity">
    <text evidence="1">Belongs to the SCC2/Nipped-B family.</text>
</comment>
<protein>
    <recommendedName>
        <fullName evidence="1">Nipped-B protein</fullName>
    </recommendedName>
</protein>
<dbReference type="InterPro" id="IPR011989">
    <property type="entry name" value="ARM-like"/>
</dbReference>
<dbReference type="GO" id="GO:0071169">
    <property type="term" value="P:establishment of protein localization to chromatin"/>
    <property type="evidence" value="ECO:0007669"/>
    <property type="project" value="TreeGrafter"/>
</dbReference>
<feature type="compositionally biased region" description="Polar residues" evidence="2">
    <location>
        <begin position="543"/>
        <end position="554"/>
    </location>
</feature>
<feature type="domain" description="Sister chromatid cohesion C-terminal" evidence="3">
    <location>
        <begin position="2898"/>
        <end position="3120"/>
    </location>
</feature>
<dbReference type="GO" id="GO:0003682">
    <property type="term" value="F:chromatin binding"/>
    <property type="evidence" value="ECO:0007669"/>
    <property type="project" value="TreeGrafter"/>
</dbReference>
<feature type="region of interest" description="Disordered" evidence="2">
    <location>
        <begin position="2150"/>
        <end position="2177"/>
    </location>
</feature>
<evidence type="ECO:0000256" key="2">
    <source>
        <dbReference type="SAM" id="MobiDB-lite"/>
    </source>
</evidence>
<feature type="region of interest" description="Disordered" evidence="2">
    <location>
        <begin position="1268"/>
        <end position="1316"/>
    </location>
</feature>
<dbReference type="InterPro" id="IPR024986">
    <property type="entry name" value="Nipped-B_C"/>
</dbReference>
<feature type="compositionally biased region" description="Low complexity" evidence="2">
    <location>
        <begin position="784"/>
        <end position="796"/>
    </location>
</feature>
<feature type="compositionally biased region" description="Low complexity" evidence="2">
    <location>
        <begin position="1307"/>
        <end position="1316"/>
    </location>
</feature>
<proteinExistence type="inferred from homology"/>
<evidence type="ECO:0000313" key="5">
    <source>
        <dbReference type="Proteomes" id="UP000008909"/>
    </source>
</evidence>
<feature type="region of interest" description="Disordered" evidence="2">
    <location>
        <begin position="1814"/>
        <end position="1835"/>
    </location>
</feature>
<feature type="compositionally biased region" description="Low complexity" evidence="2">
    <location>
        <begin position="3378"/>
        <end position="3395"/>
    </location>
</feature>
<feature type="compositionally biased region" description="Polar residues" evidence="2">
    <location>
        <begin position="1131"/>
        <end position="1143"/>
    </location>
</feature>
<feature type="compositionally biased region" description="Low complexity" evidence="2">
    <location>
        <begin position="3680"/>
        <end position="3712"/>
    </location>
</feature>
<feature type="region of interest" description="Disordered" evidence="2">
    <location>
        <begin position="3587"/>
        <end position="3618"/>
    </location>
</feature>
<keyword evidence="1" id="KW-0539">Nucleus</keyword>
<feature type="compositionally biased region" description="Low complexity" evidence="2">
    <location>
        <begin position="1165"/>
        <end position="1179"/>
    </location>
</feature>
<dbReference type="InterPro" id="IPR016024">
    <property type="entry name" value="ARM-type_fold"/>
</dbReference>
<dbReference type="GO" id="GO:0090694">
    <property type="term" value="C:Scc2-Scc4 cohesin loading complex"/>
    <property type="evidence" value="ECO:0007669"/>
    <property type="project" value="TreeGrafter"/>
</dbReference>
<feature type="compositionally biased region" description="Polar residues" evidence="2">
    <location>
        <begin position="671"/>
        <end position="694"/>
    </location>
</feature>
<feature type="compositionally biased region" description="Low complexity" evidence="2">
    <location>
        <begin position="1216"/>
        <end position="1240"/>
    </location>
</feature>
<dbReference type="GO" id="GO:0034087">
    <property type="term" value="P:establishment of mitotic sister chromatid cohesion"/>
    <property type="evidence" value="ECO:0007669"/>
    <property type="project" value="TreeGrafter"/>
</dbReference>
<feature type="region of interest" description="Disordered" evidence="2">
    <location>
        <begin position="76"/>
        <end position="102"/>
    </location>
</feature>
<dbReference type="Pfam" id="PF12830">
    <property type="entry name" value="Nipped-B_C"/>
    <property type="match status" value="1"/>
</dbReference>
<dbReference type="SUPFAM" id="SSF48371">
    <property type="entry name" value="ARM repeat"/>
    <property type="match status" value="1"/>
</dbReference>
<dbReference type="GO" id="GO:1990414">
    <property type="term" value="P:replication-born double-strand break repair via sister chromatid exchange"/>
    <property type="evidence" value="ECO:0007669"/>
    <property type="project" value="TreeGrafter"/>
</dbReference>
<keyword evidence="1" id="KW-0131">Cell cycle</keyword>
<accession>G7YTL2</accession>
<feature type="region of interest" description="Disordered" evidence="2">
    <location>
        <begin position="264"/>
        <end position="286"/>
    </location>
</feature>
<feature type="compositionally biased region" description="Basic and acidic residues" evidence="2">
    <location>
        <begin position="638"/>
        <end position="650"/>
    </location>
</feature>
<feature type="compositionally biased region" description="Basic and acidic residues" evidence="2">
    <location>
        <begin position="76"/>
        <end position="98"/>
    </location>
</feature>
<reference evidence="4" key="1">
    <citation type="journal article" date="2011" name="Genome Biol.">
        <title>The draft genome of the carcinogenic human liver fluke Clonorchis sinensis.</title>
        <authorList>
            <person name="Wang X."/>
            <person name="Chen W."/>
            <person name="Huang Y."/>
            <person name="Sun J."/>
            <person name="Men J."/>
            <person name="Liu H."/>
            <person name="Luo F."/>
            <person name="Guo L."/>
            <person name="Lv X."/>
            <person name="Deng C."/>
            <person name="Zhou C."/>
            <person name="Fan Y."/>
            <person name="Li X."/>
            <person name="Huang L."/>
            <person name="Hu Y."/>
            <person name="Liang C."/>
            <person name="Hu X."/>
            <person name="Xu J."/>
            <person name="Yu X."/>
        </authorList>
    </citation>
    <scope>NUCLEOTIDE SEQUENCE [LARGE SCALE GENOMIC DNA]</scope>
    <source>
        <strain evidence="4">Henan</strain>
    </source>
</reference>
<organism evidence="4 5">
    <name type="scientific">Clonorchis sinensis</name>
    <name type="common">Chinese liver fluke</name>
    <dbReference type="NCBI Taxonomy" id="79923"/>
    <lineage>
        <taxon>Eukaryota</taxon>
        <taxon>Metazoa</taxon>
        <taxon>Spiralia</taxon>
        <taxon>Lophotrochozoa</taxon>
        <taxon>Platyhelminthes</taxon>
        <taxon>Trematoda</taxon>
        <taxon>Digenea</taxon>
        <taxon>Opisthorchiida</taxon>
        <taxon>Opisthorchiata</taxon>
        <taxon>Opisthorchiidae</taxon>
        <taxon>Clonorchis</taxon>
    </lineage>
</organism>
<dbReference type="PANTHER" id="PTHR21704">
    <property type="entry name" value="NIPPED-B-LIKE PROTEIN DELANGIN SCC2-RELATED"/>
    <property type="match status" value="1"/>
</dbReference>
<feature type="compositionally biased region" description="Low complexity" evidence="2">
    <location>
        <begin position="2150"/>
        <end position="2168"/>
    </location>
</feature>
<evidence type="ECO:0000313" key="4">
    <source>
        <dbReference type="EMBL" id="GAA56292.1"/>
    </source>
</evidence>
<feature type="compositionally biased region" description="Basic residues" evidence="2">
    <location>
        <begin position="273"/>
        <end position="286"/>
    </location>
</feature>
<dbReference type="GO" id="GO:0140588">
    <property type="term" value="P:chromatin looping"/>
    <property type="evidence" value="ECO:0007669"/>
    <property type="project" value="InterPro"/>
</dbReference>